<keyword evidence="3" id="KW-1185">Reference proteome</keyword>
<keyword evidence="1" id="KW-1133">Transmembrane helix</keyword>
<gene>
    <name evidence="2" type="ORF">SAMN05892877_110242</name>
</gene>
<dbReference type="Proteomes" id="UP000219167">
    <property type="component" value="Unassembled WGS sequence"/>
</dbReference>
<dbReference type="InterPro" id="IPR007401">
    <property type="entry name" value="DUF454"/>
</dbReference>
<dbReference type="Pfam" id="PF04304">
    <property type="entry name" value="DUF454"/>
    <property type="match status" value="1"/>
</dbReference>
<dbReference type="EMBL" id="OBQD01000010">
    <property type="protein sequence ID" value="SOC43009.1"/>
    <property type="molecule type" value="Genomic_DNA"/>
</dbReference>
<dbReference type="RefSeq" id="WP_097141089.1">
    <property type="nucleotide sequence ID" value="NZ_OBQD01000010.1"/>
</dbReference>
<sequence>MKLPLRILCLCLGWLMVALGVVGIFLPLLPTTPFLLVAAALFARSSPRFETWLVNHPQLGPPLRRWRENGAIAPRAKATAIAMIATSYAAFVLFSGPSTQTAAMVALVMAGPALFILTRPGG</sequence>
<keyword evidence="1" id="KW-0472">Membrane</keyword>
<dbReference type="PIRSF" id="PIRSF016789">
    <property type="entry name" value="DUF454"/>
    <property type="match status" value="1"/>
</dbReference>
<evidence type="ECO:0008006" key="4">
    <source>
        <dbReference type="Google" id="ProtNLM"/>
    </source>
</evidence>
<name>A0A285UMD6_9HYPH</name>
<dbReference type="PANTHER" id="PTHR35813:SF1">
    <property type="entry name" value="INNER MEMBRANE PROTEIN YBAN"/>
    <property type="match status" value="1"/>
</dbReference>
<feature type="transmembrane region" description="Helical" evidence="1">
    <location>
        <begin position="7"/>
        <end position="28"/>
    </location>
</feature>
<dbReference type="GO" id="GO:0005886">
    <property type="term" value="C:plasma membrane"/>
    <property type="evidence" value="ECO:0007669"/>
    <property type="project" value="TreeGrafter"/>
</dbReference>
<accession>A0A285UMD6</accession>
<evidence type="ECO:0000256" key="1">
    <source>
        <dbReference type="SAM" id="Phobius"/>
    </source>
</evidence>
<evidence type="ECO:0000313" key="3">
    <source>
        <dbReference type="Proteomes" id="UP000219167"/>
    </source>
</evidence>
<evidence type="ECO:0000313" key="2">
    <source>
        <dbReference type="EMBL" id="SOC43009.1"/>
    </source>
</evidence>
<dbReference type="OrthoDB" id="9816293at2"/>
<proteinExistence type="predicted"/>
<reference evidence="2 3" key="1">
    <citation type="submission" date="2017-08" db="EMBL/GenBank/DDBJ databases">
        <authorList>
            <person name="de Groot N.N."/>
        </authorList>
    </citation>
    <scope>NUCLEOTIDE SEQUENCE [LARGE SCALE GENOMIC DNA]</scope>
    <source>
        <strain evidence="2 3">JC85</strain>
    </source>
</reference>
<dbReference type="PANTHER" id="PTHR35813">
    <property type="entry name" value="INNER MEMBRANE PROTEIN YBAN"/>
    <property type="match status" value="1"/>
</dbReference>
<feature type="transmembrane region" description="Helical" evidence="1">
    <location>
        <begin position="76"/>
        <end position="94"/>
    </location>
</feature>
<protein>
    <recommendedName>
        <fullName evidence="4">DUF454 domain-containing protein</fullName>
    </recommendedName>
</protein>
<keyword evidence="1" id="KW-0812">Transmembrane</keyword>
<feature type="transmembrane region" description="Helical" evidence="1">
    <location>
        <begin position="100"/>
        <end position="118"/>
    </location>
</feature>
<organism evidence="2 3">
    <name type="scientific">Rhizobium subbaraonis</name>
    <dbReference type="NCBI Taxonomy" id="908946"/>
    <lineage>
        <taxon>Bacteria</taxon>
        <taxon>Pseudomonadati</taxon>
        <taxon>Pseudomonadota</taxon>
        <taxon>Alphaproteobacteria</taxon>
        <taxon>Hyphomicrobiales</taxon>
        <taxon>Rhizobiaceae</taxon>
        <taxon>Rhizobium/Agrobacterium group</taxon>
        <taxon>Rhizobium</taxon>
    </lineage>
</organism>
<dbReference type="AlphaFoldDB" id="A0A285UMD6"/>